<dbReference type="GO" id="GO:0051015">
    <property type="term" value="F:actin filament binding"/>
    <property type="evidence" value="ECO:0007669"/>
    <property type="project" value="InterPro"/>
</dbReference>
<feature type="domain" description="Calponin-homology (CH)" evidence="5">
    <location>
        <begin position="14"/>
        <end position="118"/>
    </location>
</feature>
<organism evidence="6 7">
    <name type="scientific">Caenorhabditis briggsae</name>
    <dbReference type="NCBI Taxonomy" id="6238"/>
    <lineage>
        <taxon>Eukaryota</taxon>
        <taxon>Metazoa</taxon>
        <taxon>Ecdysozoa</taxon>
        <taxon>Nematoda</taxon>
        <taxon>Chromadorea</taxon>
        <taxon>Rhabditida</taxon>
        <taxon>Rhabditina</taxon>
        <taxon>Rhabditomorpha</taxon>
        <taxon>Rhabditoidea</taxon>
        <taxon>Rhabditidae</taxon>
        <taxon>Peloderinae</taxon>
        <taxon>Caenorhabditis</taxon>
    </lineage>
</organism>
<feature type="compositionally biased region" description="Polar residues" evidence="4">
    <location>
        <begin position="1177"/>
        <end position="1186"/>
    </location>
</feature>
<dbReference type="InterPro" id="IPR013783">
    <property type="entry name" value="Ig-like_fold"/>
</dbReference>
<feature type="compositionally biased region" description="Polar residues" evidence="4">
    <location>
        <begin position="1443"/>
        <end position="1457"/>
    </location>
</feature>
<feature type="repeat" description="Filamin" evidence="3">
    <location>
        <begin position="965"/>
        <end position="1038"/>
    </location>
</feature>
<feature type="repeat" description="Filamin" evidence="3">
    <location>
        <begin position="332"/>
        <end position="424"/>
    </location>
</feature>
<feature type="repeat" description="Filamin" evidence="3">
    <location>
        <begin position="2933"/>
        <end position="3026"/>
    </location>
</feature>
<feature type="repeat" description="Filamin" evidence="3">
    <location>
        <begin position="680"/>
        <end position="760"/>
    </location>
</feature>
<feature type="compositionally biased region" description="Low complexity" evidence="4">
    <location>
        <begin position="449"/>
        <end position="465"/>
    </location>
</feature>
<sequence length="3614" mass="396541">MGKQGEEARQKWIDIQLHTFTNWINEQLQGNVIQDLTQDLSDGVNLIRLVEILQGRRYYGKVYDQEPTEIQKLMNVQMALDALREDGVKTVNIGSHDIVDGNEKLILGLIWCLVQRYQIACKTKIPPKKLVMAWIQSALPELKLTNFRTNWNDGIALSALLEYCQPGLCPEWRNLDPSAARENCHRAILLAERYLEVPGIISSDHLSSPHLDELSCLTYLSYFITKGAPGYRATLKKVSLLLPDCNVEDLEHSWSDGFLLAHLVEACGGSVPEIERMRFENLNDFVENVAVVLDAAADIGVGSLIGADDIADPQGEHLGTMALVAALCSIPLEQQVKYTDCYVNQQVNLDLAFTSGNEVRIEELDVQVVGSTGEIYSNEAIQLRKSRTSQGANLSLIPVEQGFLQVRIYCQGSELPASPIQLQVHTQEETRSTSRAASRAHPENRNPGATTSTSTVRTTVSPVRAPKQEAGKVAQISSETEVDISHKSFAQRRLHIIKQLEAQHVNHIAQTKSHHQPQQQQQHHQPQPHQQSPSIVQVVLPTPPPPPTSAQNSSHIPPAPPIPAVLEASAYREMPLTRSPDVGLVSFSGLSEPCSVGSIVEVVINAHGDAVSGSVYVEAVSPSGTVHPCTVRHQNNTYMATFTPQEVGLWRIGILYDGEHIRGSPFACQVFDSGLVNVYGLDVGLVGQELRFSVNTSQAGHGNLSVTVLRHGREIPLNIEEQGNSKNHQVSFIPDGAGQYKIHVLFNRMEIKGSPFVLDIADASSVSTYGENLRSASVGKTASFMVHAVGADAKDISAYVTAPSGGKFPAKIVTLDDVTFKIEWTPNEPGEHSVDVMLADQRVPDAPFACNVGAPDLVHVRNMPRRIVPSKLNTDHSFEIDASAAGSGNLEIMINGGRVPCRVRELGSRQYMAIFTPTQSITHTIEMRFNGEHVSGSPWKLPVEDRGERRQEMERTMSYYSELSGPGLVRAPVNRVAHFDITGEGLELSDIQAKIVGPDNKEFPIRIIPRSSGKYTAEYEIEQVGEHHLTVWIAGRKVDGSPLSVAGYATEKVRLEPLGGGSPNQPVQFYVDAVEAGKGQLEISVNQGRVPNNVQMQGAGRCLVTFIPQHAGTYVIDVTFNGEQVHGCPIKVEILPKQVGQQIHANLTPTAVSTAISAGGQSSISGAFRETARSPLSARSPTSPTLLQHARQRSEETMLRSPQLLRESRNTDKPWQSSYAPSPSRNAFSQSPHRDWSASTVYDRVYGSGGDVERTLSPSDPSRNRNIRETHTVIHRTPSPTGLRSTQITETITRTTHRSPSPPRGASNTSYGSVRTQEFAERIARSPSPPGYEREFVEKRTTYRSPSPARTSSVATHISETPLSPIQGMDTPFDTNERVKKVERMDPLADEEEREQRRAQLERDNKNTLGYTVAQYGDARSTPERRYFGDTLDKKDRPPSAGYYSSIQQQRPTSPEYSTVYERYDKKRDTPELPPPRVEGHVSASYKGYEPVYSEVTTTRTTTTTEYENIDKKPSVPKKRATTPEGHVEPMNEHEERQGFLRTQSEKVFEPVETHLHRSDEKESIYDLPPQEKLHKYPEEPTIALADQTSARSAYSKGREDDIYEASRHTSYPAAPNIDYSDRKEELSSYNRAKEDHYGVVGEYPAAPKIAYSDSKDAVVRDHYARAKEEPYGTIADCPPAPEIALRSDDLKETKNDYVRAKNGDHPADTSCPPPPVIEISKAEQARRTEEYLRVKSEDDKILAKHGFTRKPEPSIEIQEPVTEQIRDDVVEAAMAPEVPLRPSDELPHSPVPSSKSTPATTPKMSLKFRKDGKDGKPFDFGKSKFTCKHDVIKRGKEVEVKLEGIKLGKEDNLRVVVMPPANKAIPGANGGPPTEVDAKVKKSSSKYEITFKPTEVGTHKVFAYVNEIQHPLSPFAVRVYDASEIIVGEIPHQSNLNDTVEFTVDAGRAGFGNLEMAIKDADGVIIPSHVAQLESGSAKFLVTFTPATKGAHTVNITFNKEVLKNSPFEVNIVDAPLPPPVALEAPVGVAAVASPSLSKKELKEQEKEKKREEKERAKREKEERATLKKEKKSKTHRFPAKTTVSKIPSLSRVGQPSSLVVEVSGHDQLEIRVLDSKKNEIGTEIVEIEPGHMQINFTPAQVGDHEIDVRYGGVPVTGSPFTCRAYDPAKIKVGAIPKGLLDKPVYFTVDASEAGVGNLEVAVCEGRVPSMAHALGHHKYDISFVPKEDVDHTITVRFNNEPVPGSPFICQLVATAQATATGAGIERIPVDEETEIQILTEDTEIAPEARVRDPQGNDLPVNVTRSRENNTLHIATYVPKCVGNHLIDITLGGEAIAGSPFTAKAYDARKTVLVPPTGAVVGKPATFVIDAARSGAGNMEIIVSVDNRNVPNFVQAEGQARFKVSFTPQDAKDHTISVKFNGISVPGSPLICSVSPTGAVPAAVVLPAAIGTGAAVAASQHARHTPQHSSEVIPVKQTTTTVLQKTPEIKEKVEKTGLARELNSAQVGQKKGFTIDNINKSSDCNVVITAPDGSLVPVTIQKSSTSAYAEFTPTQIGEHLVEIYLDHDVIDEFVIKIKDERHTLPPVCLAGQKYSFDVNSDDKNQVRVTIREPSGRMLPVQMEDLPDGGVRVSSRFKEVGPHSIDVFVDDQPIGERKMQTVIDPLNGAQLVSEPKREIVGEQTELKILIDSGVESQVEVIIEGPDREDNEVYMKKVSETLWSAIWTPQVEGEHELSILVAGEQIPGSPFPIHVLDPSAVRVVGLKNAPVGVEQQFSVDYTNSGASIATVEVRHGDQPIPTTVKKMKPGQLLCTFTPFVDGPHQVDVIIDGVPLTEGPYEVFISHLGTVRASGDALKKAQRARTARFEVINVEQNRGELDVMVSDPKGGPLPVRCYKQQDDSYWVEFTPEHLGTHTIEVTFGDVPVPGSPFKTEVIDVKNVEVRGLSEPILLRHATTINVDRRNAGNGELQVEITDPSGTPLRTETLKSPGGEDRVTFLPNQTGEHKVNVKVAGFQLPGYPQTILVSEQEKPTVYGAAVDQSIKIGEPASLIFDPKKTNGGLKIHVAGPDRQKIHHNVMRRPNGTSEVVFYPEETGPYTVSIDFNNRPISGSPFVVNVVDPTKVIVNDLDMDRDGTLLLRLGHSNSFDVDATAAGPGKLRAEVRDADSALLGNGPVVEDMGQGKYRVRFNPDQPGKYSIYLYWNELPVESAFPVRARSAAEDLPTTSRAVREPIPPPMTTTYHTREKSSGSNVDDEINRIMVRGDGLHRAVLKEHNEFIIDGSDINKEGRITATLLGSKADIPVRIQQLGHNVYKATYTPLTGGTYELHILWNGKHVKGSPFAVSADTSAHLADLIDVDASTLKIGIINENIKTVIDTRRAGSGQLSALCMGPTKPAYCELYDHRDGTYALCVRPAEIGKHTLVIKYDDEHVKGSPFVVHVSLPPDPSKVRVYGPGVEHGILSLFKSNFVVETRGAGAGQLTVRVRGPKGAFNVEMQREKKNERTIHCKYEPKEPGDYQVEVKWHGEHVPGSPFLVMIVDTEKELSRFLRGEAPSPTPATPFIPPGWVAQPPPMFQMQPGQQRFLPPPGHFGPMGVSSPYGSVPPPTKHKGRNH</sequence>
<evidence type="ECO:0000259" key="5">
    <source>
        <dbReference type="PROSITE" id="PS50021"/>
    </source>
</evidence>
<evidence type="ECO:0000256" key="2">
    <source>
        <dbReference type="ARBA" id="ARBA00022737"/>
    </source>
</evidence>
<feature type="region of interest" description="Disordered" evidence="4">
    <location>
        <begin position="1514"/>
        <end position="1576"/>
    </location>
</feature>
<accession>A0AAE8ZPG4</accession>
<feature type="region of interest" description="Disordered" evidence="4">
    <location>
        <begin position="1248"/>
        <end position="1271"/>
    </location>
</feature>
<protein>
    <recommendedName>
        <fullName evidence="5">Calponin-homology (CH) domain-containing protein</fullName>
    </recommendedName>
</protein>
<dbReference type="PROSITE" id="PS50021">
    <property type="entry name" value="CH"/>
    <property type="match status" value="2"/>
</dbReference>
<feature type="compositionally biased region" description="Basic and acidic residues" evidence="4">
    <location>
        <begin position="1394"/>
        <end position="1405"/>
    </location>
</feature>
<dbReference type="InterPro" id="IPR014756">
    <property type="entry name" value="Ig_E-set"/>
</dbReference>
<dbReference type="SUPFAM" id="SSF81296">
    <property type="entry name" value="E set domains"/>
    <property type="match status" value="23"/>
</dbReference>
<feature type="repeat" description="Filamin" evidence="3">
    <location>
        <begin position="589"/>
        <end position="670"/>
    </location>
</feature>
<feature type="region of interest" description="Disordered" evidence="4">
    <location>
        <begin position="508"/>
        <end position="561"/>
    </location>
</feature>
<feature type="repeat" description="Filamin" evidence="3">
    <location>
        <begin position="3252"/>
        <end position="3346"/>
    </location>
</feature>
<feature type="repeat" description="Filamin" evidence="3">
    <location>
        <begin position="3348"/>
        <end position="3441"/>
    </location>
</feature>
<dbReference type="CDD" id="cd21229">
    <property type="entry name" value="CH_jitterbug-like_rpt2"/>
    <property type="match status" value="1"/>
</dbReference>
<feature type="compositionally biased region" description="Basic and acidic residues" evidence="4">
    <location>
        <begin position="1421"/>
        <end position="1438"/>
    </location>
</feature>
<dbReference type="InterPro" id="IPR044801">
    <property type="entry name" value="Filamin"/>
</dbReference>
<feature type="repeat" description="Filamin" evidence="3">
    <location>
        <begin position="1918"/>
        <end position="2013"/>
    </location>
</feature>
<dbReference type="PROSITE" id="PS50194">
    <property type="entry name" value="FILAMIN_REPEAT"/>
    <property type="match status" value="24"/>
</dbReference>
<evidence type="ECO:0000313" key="7">
    <source>
        <dbReference type="Proteomes" id="UP000827892"/>
    </source>
</evidence>
<dbReference type="Pfam" id="PF00307">
    <property type="entry name" value="CH"/>
    <property type="match status" value="3"/>
</dbReference>
<dbReference type="InterPro" id="IPR017868">
    <property type="entry name" value="Filamin/ABP280_repeat-like"/>
</dbReference>
<feature type="repeat" description="Filamin" evidence="3">
    <location>
        <begin position="3116"/>
        <end position="3211"/>
    </location>
</feature>
<feature type="compositionally biased region" description="Basic and acidic residues" evidence="4">
    <location>
        <begin position="1526"/>
        <end position="1576"/>
    </location>
</feature>
<dbReference type="Pfam" id="PF00630">
    <property type="entry name" value="Filamin"/>
    <property type="match status" value="21"/>
</dbReference>
<feature type="repeat" description="Filamin" evidence="3">
    <location>
        <begin position="2092"/>
        <end position="2166"/>
    </location>
</feature>
<dbReference type="InterPro" id="IPR001715">
    <property type="entry name" value="CH_dom"/>
</dbReference>
<dbReference type="Gene3D" id="2.60.40.10">
    <property type="entry name" value="Immunoglobulins"/>
    <property type="match status" value="23"/>
</dbReference>
<feature type="compositionally biased region" description="Polar residues" evidence="4">
    <location>
        <begin position="1306"/>
        <end position="1316"/>
    </location>
</feature>
<feature type="compositionally biased region" description="Low complexity" evidence="4">
    <location>
        <begin position="516"/>
        <end position="534"/>
    </location>
</feature>
<dbReference type="InterPro" id="IPR036872">
    <property type="entry name" value="CH_dom_sf"/>
</dbReference>
<dbReference type="Proteomes" id="UP000827892">
    <property type="component" value="Chromosome X"/>
</dbReference>
<dbReference type="CDD" id="cd21227">
    <property type="entry name" value="CH_jitterbug-like_rpt1"/>
    <property type="match status" value="1"/>
</dbReference>
<feature type="repeat" description="Filamin" evidence="3">
    <location>
        <begin position="2764"/>
        <end position="2843"/>
    </location>
</feature>
<evidence type="ECO:0000256" key="4">
    <source>
        <dbReference type="SAM" id="MobiDB-lite"/>
    </source>
</evidence>
<proteinExistence type="inferred from homology"/>
<feature type="compositionally biased region" description="Basic and acidic residues" evidence="4">
    <location>
        <begin position="1332"/>
        <end position="1341"/>
    </location>
</feature>
<dbReference type="Gene3D" id="1.10.418.10">
    <property type="entry name" value="Calponin-like domain"/>
    <property type="match status" value="3"/>
</dbReference>
<feature type="region of interest" description="Disordered" evidence="4">
    <location>
        <begin position="1292"/>
        <end position="1356"/>
    </location>
</feature>
<gene>
    <name evidence="6" type="ORF">L3Y34_010535</name>
</gene>
<feature type="compositionally biased region" description="Polar residues" evidence="4">
    <location>
        <begin position="1792"/>
        <end position="1804"/>
    </location>
</feature>
<feature type="region of interest" description="Disordered" evidence="4">
    <location>
        <begin position="420"/>
        <end position="480"/>
    </location>
</feature>
<feature type="compositionally biased region" description="Polar residues" evidence="4">
    <location>
        <begin position="1343"/>
        <end position="1356"/>
    </location>
</feature>
<dbReference type="FunFam" id="2.60.40.10:FF:001145">
    <property type="entry name" value="Jitterbug, isoform I"/>
    <property type="match status" value="1"/>
</dbReference>
<feature type="domain" description="Calponin-homology (CH)" evidence="5">
    <location>
        <begin position="125"/>
        <end position="228"/>
    </location>
</feature>
<dbReference type="InterPro" id="IPR001298">
    <property type="entry name" value="Filamin/ABP280_rpt"/>
</dbReference>
<feature type="repeat" description="Filamin" evidence="3">
    <location>
        <begin position="2841"/>
        <end position="2935"/>
    </location>
</feature>
<evidence type="ECO:0000256" key="1">
    <source>
        <dbReference type="ARBA" id="ARBA00009238"/>
    </source>
</evidence>
<comment type="similarity">
    <text evidence="1">Belongs to the filamin family.</text>
</comment>
<feature type="region of interest" description="Disordered" evidence="4">
    <location>
        <begin position="1385"/>
        <end position="1405"/>
    </location>
</feature>
<feature type="repeat" description="Filamin" evidence="3">
    <location>
        <begin position="2360"/>
        <end position="2435"/>
    </location>
</feature>
<dbReference type="EMBL" id="CP090896">
    <property type="protein sequence ID" value="ULT80005.1"/>
    <property type="molecule type" value="Genomic_DNA"/>
</dbReference>
<dbReference type="GO" id="GO:0030036">
    <property type="term" value="P:actin cytoskeleton organization"/>
    <property type="evidence" value="ECO:0007669"/>
    <property type="project" value="InterPro"/>
</dbReference>
<feature type="compositionally biased region" description="Basic residues" evidence="4">
    <location>
        <begin position="2070"/>
        <end position="2080"/>
    </location>
</feature>
<feature type="compositionally biased region" description="Polar residues" evidence="4">
    <location>
        <begin position="1213"/>
        <end position="1231"/>
    </location>
</feature>
<feature type="region of interest" description="Disordered" evidence="4">
    <location>
        <begin position="1421"/>
        <end position="1457"/>
    </location>
</feature>
<feature type="region of interest" description="Disordered" evidence="4">
    <location>
        <begin position="1170"/>
        <end position="1236"/>
    </location>
</feature>
<feature type="repeat" description="Filamin" evidence="3">
    <location>
        <begin position="2251"/>
        <end position="2346"/>
    </location>
</feature>
<feature type="repeat" description="Filamin" evidence="3">
    <location>
        <begin position="1836"/>
        <end position="1920"/>
    </location>
</feature>
<evidence type="ECO:0000256" key="3">
    <source>
        <dbReference type="PROSITE-ProRule" id="PRU00087"/>
    </source>
</evidence>
<reference evidence="6 7" key="1">
    <citation type="submission" date="2022-05" db="EMBL/GenBank/DDBJ databases">
        <title>Chromosome-level reference genomes for two strains of Caenorhabditis briggsae: an improved platform for comparative genomics.</title>
        <authorList>
            <person name="Stevens L."/>
            <person name="Andersen E.C."/>
        </authorList>
    </citation>
    <scope>NUCLEOTIDE SEQUENCE [LARGE SCALE GENOMIC DNA]</scope>
    <source>
        <strain evidence="6">QX1410_ONT</strain>
        <tissue evidence="6">Whole-organism</tissue>
    </source>
</reference>
<feature type="repeat" description="Filamin" evidence="3">
    <location>
        <begin position="2591"/>
        <end position="2663"/>
    </location>
</feature>
<dbReference type="SUPFAM" id="SSF47576">
    <property type="entry name" value="Calponin-homology domain, CH-domain"/>
    <property type="match status" value="2"/>
</dbReference>
<evidence type="ECO:0000313" key="6">
    <source>
        <dbReference type="EMBL" id="ULT80005.1"/>
    </source>
</evidence>
<feature type="region of interest" description="Disordered" evidence="4">
    <location>
        <begin position="2037"/>
        <end position="2090"/>
    </location>
</feature>
<feature type="repeat" description="Filamin" evidence="3">
    <location>
        <begin position="852"/>
        <end position="943"/>
    </location>
</feature>
<feature type="repeat" description="Filamin" evidence="3">
    <location>
        <begin position="758"/>
        <end position="852"/>
    </location>
</feature>
<feature type="repeat" description="Filamin" evidence="3">
    <location>
        <begin position="2491"/>
        <end position="2580"/>
    </location>
</feature>
<feature type="region of interest" description="Disordered" evidence="4">
    <location>
        <begin position="3223"/>
        <end position="3252"/>
    </location>
</feature>
<feature type="repeat" description="Filamin" evidence="3">
    <location>
        <begin position="3442"/>
        <end position="3538"/>
    </location>
</feature>
<feature type="compositionally biased region" description="Basic and acidic residues" evidence="4">
    <location>
        <begin position="2039"/>
        <end position="2069"/>
    </location>
</feature>
<feature type="compositionally biased region" description="Basic and acidic residues" evidence="4">
    <location>
        <begin position="1262"/>
        <end position="1271"/>
    </location>
</feature>
<dbReference type="SMART" id="SM00033">
    <property type="entry name" value="CH"/>
    <property type="match status" value="3"/>
</dbReference>
<dbReference type="PANTHER" id="PTHR38537">
    <property type="entry name" value="JITTERBUG, ISOFORM N"/>
    <property type="match status" value="1"/>
</dbReference>
<feature type="repeat" description="Filamin" evidence="3">
    <location>
        <begin position="2668"/>
        <end position="2754"/>
    </location>
</feature>
<dbReference type="SMART" id="SM00557">
    <property type="entry name" value="IG_FLMN"/>
    <property type="match status" value="23"/>
</dbReference>
<feature type="repeat" description="Filamin" evidence="3">
    <location>
        <begin position="2176"/>
        <end position="2253"/>
    </location>
</feature>
<name>A0AAE8ZPG4_CAEBR</name>
<feature type="repeat" description="Filamin" evidence="3">
    <location>
        <begin position="1035"/>
        <end position="1134"/>
    </location>
</feature>
<feature type="region of interest" description="Disordered" evidence="4">
    <location>
        <begin position="1780"/>
        <end position="1814"/>
    </location>
</feature>
<feature type="repeat" description="Filamin" evidence="3">
    <location>
        <begin position="3024"/>
        <end position="3118"/>
    </location>
</feature>
<keyword evidence="2" id="KW-0677">Repeat</keyword>
<feature type="region of interest" description="Disordered" evidence="4">
    <location>
        <begin position="3589"/>
        <end position="3614"/>
    </location>
</feature>
<dbReference type="PANTHER" id="PTHR38537:SF16">
    <property type="entry name" value="CALPONIN-HOMOLOGY (CH) DOMAIN-CONTAINING PROTEIN"/>
    <property type="match status" value="1"/>
</dbReference>